<dbReference type="GeneID" id="4055990"/>
<accession>Q6R9A1</accession>
<sequence>MVKIEAMERLNQRKKIKQLRHLILMDIALAFRKGNPIVRPCPIRSKTPFPFQLLHNVPYLIMATIPILHKTKPRSGESSSQLAWNEIQKRTWQEIRLSCCDARNRRICRDRKQPFVAMLMDLLRELARVQLKTGMEMFPN</sequence>
<geneLocation type="mitochondrion" evidence="1"/>
<dbReference type="RefSeq" id="YP_588407.1">
    <property type="nucleotide sequence ID" value="NC_007982.1"/>
</dbReference>
<evidence type="ECO:0000313" key="1">
    <source>
        <dbReference type="EMBL" id="AAR91092.1"/>
    </source>
</evidence>
<proteinExistence type="predicted"/>
<name>Q6R9A1_MAIZE</name>
<reference evidence="1 2" key="1">
    <citation type="journal article" date="2004" name="Plant Physiol.">
        <title>Sequence and comparative analysis of the maize NB mitochondrial genome.</title>
        <authorList>
            <person name="Clifton S.W."/>
            <person name="Minx P."/>
            <person name="Fauron C.M.-R."/>
            <person name="Gibson M."/>
            <person name="Allen J.O."/>
            <person name="Sun H."/>
            <person name="Thompson M."/>
            <person name="Barbazuk W.B."/>
            <person name="Kanuganti S."/>
            <person name="Tayloe C."/>
            <person name="Meyer L."/>
            <person name="Wilson R.K."/>
            <person name="Newton K.J."/>
        </authorList>
    </citation>
    <scope>NUCLEOTIDE SEQUENCE</scope>
    <source>
        <strain evidence="2">cv. B37N</strain>
    </source>
</reference>
<dbReference type="PaxDb" id="4577-GRMZM2G523971_P01"/>
<gene>
    <name evidence="1" type="primary">orf140-c</name>
</gene>
<dbReference type="SMR" id="Q6R9A1"/>
<protein>
    <submittedName>
        <fullName evidence="1">Uncharacterized protein orf140-c</fullName>
    </submittedName>
</protein>
<evidence type="ECO:0000313" key="2">
    <source>
        <dbReference type="Proteomes" id="UP000007305"/>
    </source>
</evidence>
<keyword evidence="1" id="KW-0496">Mitochondrion</keyword>
<organism evidence="1 2">
    <name type="scientific">Zea mays</name>
    <name type="common">Maize</name>
    <dbReference type="NCBI Taxonomy" id="4577"/>
    <lineage>
        <taxon>Eukaryota</taxon>
        <taxon>Viridiplantae</taxon>
        <taxon>Streptophyta</taxon>
        <taxon>Embryophyta</taxon>
        <taxon>Tracheophyta</taxon>
        <taxon>Spermatophyta</taxon>
        <taxon>Magnoliopsida</taxon>
        <taxon>Liliopsida</taxon>
        <taxon>Poales</taxon>
        <taxon>Poaceae</taxon>
        <taxon>PACMAD clade</taxon>
        <taxon>Panicoideae</taxon>
        <taxon>Andropogonodae</taxon>
        <taxon>Andropogoneae</taxon>
        <taxon>Tripsacinae</taxon>
        <taxon>Zea</taxon>
    </lineage>
</organism>
<dbReference type="HOGENOM" id="CLU_1838010_0_0_1"/>
<keyword evidence="2" id="KW-1185">Reference proteome</keyword>
<dbReference type="EMBL" id="AY506529">
    <property type="protein sequence ID" value="AAR91092.1"/>
    <property type="molecule type" value="Genomic_DNA"/>
</dbReference>
<dbReference type="AlphaFoldDB" id="Q6R9A1"/>
<dbReference type="InParanoid" id="Q6R9A1"/>
<dbReference type="Proteomes" id="UP000007305">
    <property type="component" value="Mitochondrion"/>
</dbReference>